<evidence type="ECO:0000259" key="5">
    <source>
        <dbReference type="PROSITE" id="PS51891"/>
    </source>
</evidence>
<proteinExistence type="inferred from homology"/>
<evidence type="ECO:0000256" key="1">
    <source>
        <dbReference type="ARBA" id="ARBA00005495"/>
    </source>
</evidence>
<evidence type="ECO:0000256" key="3">
    <source>
        <dbReference type="ARBA" id="ARBA00022833"/>
    </source>
</evidence>
<gene>
    <name evidence="6" type="ORF">DEA8626_02258</name>
</gene>
<dbReference type="Proteomes" id="UP000244924">
    <property type="component" value="Unassembled WGS sequence"/>
</dbReference>
<evidence type="ECO:0000256" key="4">
    <source>
        <dbReference type="ARBA" id="ARBA00023239"/>
    </source>
</evidence>
<name>A0A2R8B813_9RHOB</name>
<dbReference type="InterPro" id="IPR011057">
    <property type="entry name" value="Mss4-like_sf"/>
</dbReference>
<keyword evidence="2" id="KW-0479">Metal-binding</keyword>
<feature type="domain" description="CENP-V/GFA" evidence="5">
    <location>
        <begin position="1"/>
        <end position="120"/>
    </location>
</feature>
<accession>A0A2R8B813</accession>
<dbReference type="PANTHER" id="PTHR33337">
    <property type="entry name" value="GFA DOMAIN-CONTAINING PROTEIN"/>
    <property type="match status" value="1"/>
</dbReference>
<dbReference type="SUPFAM" id="SSF51316">
    <property type="entry name" value="Mss4-like"/>
    <property type="match status" value="1"/>
</dbReference>
<keyword evidence="7" id="KW-1185">Reference proteome</keyword>
<reference evidence="6 7" key="1">
    <citation type="submission" date="2018-03" db="EMBL/GenBank/DDBJ databases">
        <authorList>
            <person name="Keele B.F."/>
        </authorList>
    </citation>
    <scope>NUCLEOTIDE SEQUENCE [LARGE SCALE GENOMIC DNA]</scope>
    <source>
        <strain evidence="6 7">CECT 8626</strain>
    </source>
</reference>
<evidence type="ECO:0000313" key="6">
    <source>
        <dbReference type="EMBL" id="SPH18716.1"/>
    </source>
</evidence>
<dbReference type="Gene3D" id="3.90.1590.10">
    <property type="entry name" value="glutathione-dependent formaldehyde- activating enzyme (gfa)"/>
    <property type="match status" value="1"/>
</dbReference>
<evidence type="ECO:0000256" key="2">
    <source>
        <dbReference type="ARBA" id="ARBA00022723"/>
    </source>
</evidence>
<dbReference type="RefSeq" id="WP_108853048.1">
    <property type="nucleotide sequence ID" value="NZ_OMOQ01000001.1"/>
</dbReference>
<dbReference type="AlphaFoldDB" id="A0A2R8B813"/>
<sequence>MEGRCTCGKIRYRLTDTPLFVHACHCTWCQRESGGPHAINAMIEADRVELLSGAPIEIDTPSSSGKGQIVLRCPDCHVALWSHYSGAGRAMAFVRVGTLDNPAACPPDIHIFTATRLPWYALPESVPAVPEYYRRSEHWPPESLARREALIARQAKP</sequence>
<dbReference type="InterPro" id="IPR006913">
    <property type="entry name" value="CENP-V/GFA"/>
</dbReference>
<dbReference type="PANTHER" id="PTHR33337:SF33">
    <property type="entry name" value="CENP-V_GFA DOMAIN-CONTAINING PROTEIN"/>
    <property type="match status" value="1"/>
</dbReference>
<dbReference type="EMBL" id="OMOQ01000001">
    <property type="protein sequence ID" value="SPH18716.1"/>
    <property type="molecule type" value="Genomic_DNA"/>
</dbReference>
<dbReference type="OrthoDB" id="9807246at2"/>
<keyword evidence="4" id="KW-0456">Lyase</keyword>
<protein>
    <recommendedName>
        <fullName evidence="5">CENP-V/GFA domain-containing protein</fullName>
    </recommendedName>
</protein>
<evidence type="ECO:0000313" key="7">
    <source>
        <dbReference type="Proteomes" id="UP000244924"/>
    </source>
</evidence>
<keyword evidence="3" id="KW-0862">Zinc</keyword>
<dbReference type="Pfam" id="PF04828">
    <property type="entry name" value="GFA"/>
    <property type="match status" value="1"/>
</dbReference>
<dbReference type="PROSITE" id="PS51891">
    <property type="entry name" value="CENP_V_GFA"/>
    <property type="match status" value="1"/>
</dbReference>
<organism evidence="6 7">
    <name type="scientific">Albidovulum aquaemixtae</name>
    <dbReference type="NCBI Taxonomy" id="1542388"/>
    <lineage>
        <taxon>Bacteria</taxon>
        <taxon>Pseudomonadati</taxon>
        <taxon>Pseudomonadota</taxon>
        <taxon>Alphaproteobacteria</taxon>
        <taxon>Rhodobacterales</taxon>
        <taxon>Paracoccaceae</taxon>
        <taxon>Albidovulum</taxon>
    </lineage>
</organism>
<comment type="similarity">
    <text evidence="1">Belongs to the Gfa family.</text>
</comment>
<dbReference type="GO" id="GO:0046872">
    <property type="term" value="F:metal ion binding"/>
    <property type="evidence" value="ECO:0007669"/>
    <property type="project" value="UniProtKB-KW"/>
</dbReference>
<dbReference type="GO" id="GO:0016846">
    <property type="term" value="F:carbon-sulfur lyase activity"/>
    <property type="evidence" value="ECO:0007669"/>
    <property type="project" value="InterPro"/>
</dbReference>